<keyword evidence="1" id="KW-1133">Transmembrane helix</keyword>
<evidence type="ECO:0000313" key="4">
    <source>
        <dbReference type="Proteomes" id="UP000502823"/>
    </source>
</evidence>
<feature type="chain" id="PRO_5026877146" evidence="2">
    <location>
        <begin position="24"/>
        <end position="222"/>
    </location>
</feature>
<feature type="signal peptide" evidence="2">
    <location>
        <begin position="1"/>
        <end position="23"/>
    </location>
</feature>
<keyword evidence="1" id="KW-0812">Transmembrane</keyword>
<dbReference type="Proteomes" id="UP000502823">
    <property type="component" value="Unassembled WGS sequence"/>
</dbReference>
<protein>
    <submittedName>
        <fullName evidence="3">Uncharacterized protein</fullName>
    </submittedName>
</protein>
<name>A0A6L2PUR4_COPFO</name>
<evidence type="ECO:0000256" key="2">
    <source>
        <dbReference type="SAM" id="SignalP"/>
    </source>
</evidence>
<dbReference type="AlphaFoldDB" id="A0A6L2PUR4"/>
<proteinExistence type="predicted"/>
<comment type="caution">
    <text evidence="3">The sequence shown here is derived from an EMBL/GenBank/DDBJ whole genome shotgun (WGS) entry which is preliminary data.</text>
</comment>
<evidence type="ECO:0000313" key="3">
    <source>
        <dbReference type="EMBL" id="GFG34185.1"/>
    </source>
</evidence>
<keyword evidence="2" id="KW-0732">Signal</keyword>
<gene>
    <name evidence="3" type="ORF">Cfor_08162</name>
</gene>
<keyword evidence="4" id="KW-1185">Reference proteome</keyword>
<keyword evidence="1" id="KW-0472">Membrane</keyword>
<accession>A0A6L2PUR4</accession>
<feature type="transmembrane region" description="Helical" evidence="1">
    <location>
        <begin position="82"/>
        <end position="103"/>
    </location>
</feature>
<dbReference type="OrthoDB" id="6363452at2759"/>
<organism evidence="3 4">
    <name type="scientific">Coptotermes formosanus</name>
    <name type="common">Formosan subterranean termite</name>
    <dbReference type="NCBI Taxonomy" id="36987"/>
    <lineage>
        <taxon>Eukaryota</taxon>
        <taxon>Metazoa</taxon>
        <taxon>Ecdysozoa</taxon>
        <taxon>Arthropoda</taxon>
        <taxon>Hexapoda</taxon>
        <taxon>Insecta</taxon>
        <taxon>Pterygota</taxon>
        <taxon>Neoptera</taxon>
        <taxon>Polyneoptera</taxon>
        <taxon>Dictyoptera</taxon>
        <taxon>Blattodea</taxon>
        <taxon>Blattoidea</taxon>
        <taxon>Termitoidae</taxon>
        <taxon>Rhinotermitidae</taxon>
        <taxon>Coptotermes</taxon>
    </lineage>
</organism>
<dbReference type="EMBL" id="BLKM01011744">
    <property type="protein sequence ID" value="GFG34185.1"/>
    <property type="molecule type" value="Genomic_DNA"/>
</dbReference>
<reference evidence="4" key="1">
    <citation type="submission" date="2020-01" db="EMBL/GenBank/DDBJ databases">
        <title>Draft genome sequence of the Termite Coptotermes fromosanus.</title>
        <authorList>
            <person name="Itakura S."/>
            <person name="Yosikawa Y."/>
            <person name="Umezawa K."/>
        </authorList>
    </citation>
    <scope>NUCLEOTIDE SEQUENCE [LARGE SCALE GENOMIC DNA]</scope>
</reference>
<dbReference type="InParanoid" id="A0A6L2PUR4"/>
<evidence type="ECO:0000256" key="1">
    <source>
        <dbReference type="SAM" id="Phobius"/>
    </source>
</evidence>
<sequence length="222" mass="24082">MNTVTRTPLIFIGLLTLTTFAAAAISNESPVQGTTDVLNSSSDRTGKMAGLKPANVLADIAREMVMRSTTNSQVLSLNLTNLFILLVLKALLFGAGLFSFGFLKNGGASSGYGRSSGEDNLISDPWANPFLTESELLLLFTYLMGDANNDYDCLNRVACEEPKKAREYITAAKMLIKGARIFNTVVEYNPKYEAIIAKLQEAVDYGVSGERCDARYTCSSKS</sequence>